<dbReference type="InterPro" id="IPR013088">
    <property type="entry name" value="Znf_NHR/GATA"/>
</dbReference>
<evidence type="ECO:0000259" key="13">
    <source>
        <dbReference type="PROSITE" id="PS51030"/>
    </source>
</evidence>
<keyword evidence="8" id="KW-0675">Receptor</keyword>
<dbReference type="EMBL" id="JARPUR010000002">
    <property type="protein sequence ID" value="KAK4881669.1"/>
    <property type="molecule type" value="Genomic_DNA"/>
</dbReference>
<keyword evidence="16" id="KW-1185">Reference proteome</keyword>
<evidence type="ECO:0000256" key="11">
    <source>
        <dbReference type="SAM" id="MobiDB-lite"/>
    </source>
</evidence>
<keyword evidence="10" id="KW-0193">Cuticle</keyword>
<keyword evidence="5" id="KW-0805">Transcription regulation</keyword>
<evidence type="ECO:0000256" key="9">
    <source>
        <dbReference type="ARBA" id="ARBA00023242"/>
    </source>
</evidence>
<protein>
    <submittedName>
        <fullName evidence="15">Uncharacterized protein</fullName>
    </submittedName>
</protein>
<feature type="region of interest" description="Disordered" evidence="11">
    <location>
        <begin position="601"/>
        <end position="642"/>
    </location>
</feature>
<evidence type="ECO:0000256" key="8">
    <source>
        <dbReference type="ARBA" id="ARBA00023170"/>
    </source>
</evidence>
<dbReference type="CDD" id="cd07163">
    <property type="entry name" value="NR_DBD_TLX"/>
    <property type="match status" value="1"/>
</dbReference>
<keyword evidence="3" id="KW-0863">Zinc-finger</keyword>
<feature type="compositionally biased region" description="Polar residues" evidence="11">
    <location>
        <begin position="633"/>
        <end position="642"/>
    </location>
</feature>
<dbReference type="InterPro" id="IPR035500">
    <property type="entry name" value="NHR-like_dom_sf"/>
</dbReference>
<evidence type="ECO:0000256" key="1">
    <source>
        <dbReference type="ARBA" id="ARBA00004123"/>
    </source>
</evidence>
<dbReference type="PANTHER" id="PTHR24083">
    <property type="entry name" value="NUCLEAR HORMONE RECEPTOR"/>
    <property type="match status" value="1"/>
</dbReference>
<dbReference type="PROSITE" id="PS00031">
    <property type="entry name" value="NUCLEAR_REC_DBD_1"/>
    <property type="match status" value="1"/>
</dbReference>
<dbReference type="FunFam" id="3.30.50.10:FF:000019">
    <property type="entry name" value="Nuclear receptor subfamily 2 group E member"/>
    <property type="match status" value="1"/>
</dbReference>
<feature type="domain" description="Nuclear receptor" evidence="13">
    <location>
        <begin position="893"/>
        <end position="970"/>
    </location>
</feature>
<dbReference type="GO" id="GO:0043565">
    <property type="term" value="F:sequence-specific DNA binding"/>
    <property type="evidence" value="ECO:0007669"/>
    <property type="project" value="InterPro"/>
</dbReference>
<evidence type="ECO:0000256" key="5">
    <source>
        <dbReference type="ARBA" id="ARBA00023015"/>
    </source>
</evidence>
<comment type="caution">
    <text evidence="15">The sequence shown here is derived from an EMBL/GenBank/DDBJ whole genome shotgun (WGS) entry which is preliminary data.</text>
</comment>
<keyword evidence="6" id="KW-0238">DNA-binding</keyword>
<keyword evidence="9" id="KW-0539">Nucleus</keyword>
<feature type="region of interest" description="Disordered" evidence="11">
    <location>
        <begin position="966"/>
        <end position="986"/>
    </location>
</feature>
<evidence type="ECO:0000256" key="6">
    <source>
        <dbReference type="ARBA" id="ARBA00023125"/>
    </source>
</evidence>
<evidence type="ECO:0000313" key="15">
    <source>
        <dbReference type="EMBL" id="KAK4881669.1"/>
    </source>
</evidence>
<keyword evidence="2" id="KW-0479">Metal-binding</keyword>
<evidence type="ECO:0000256" key="10">
    <source>
        <dbReference type="PROSITE-ProRule" id="PRU00497"/>
    </source>
</evidence>
<feature type="region of interest" description="Disordered" evidence="11">
    <location>
        <begin position="298"/>
        <end position="320"/>
    </location>
</feature>
<dbReference type="Gene3D" id="1.10.565.10">
    <property type="entry name" value="Retinoid X Receptor"/>
    <property type="match status" value="1"/>
</dbReference>
<gene>
    <name evidence="15" type="ORF">RN001_004988</name>
</gene>
<sequence length="1281" mass="144269">MCASCYSLLLILLTCLMGMVAEGLPLTRQERGAHQDIIAGADFLSVLIDSSSGHERRENIKTTTPTPTSVRATLPKYAYRKSQKAMRELRIPRSTSSLEFHSSTELSESVKTSDSQKTQLKNVSDELNNKLGPSNKTNTSLVISVQVSSSEGDSRINKVSTDSKNLETTKTTNDKHSNVVASEEYPSIAADINRSDFSVDESEPITISSNIGLTQEYPANIQNIPNPHNFHVKDKFGHHSLVYHDRPTEYARGRSVSYSTVIQALPKPQLQMNVKESSKTWVEPTSNYRERQERHFEINKSPSENQFEDNNKSYKNEPTTSAKIASHVASSSVAETNDYFVTAKYESSDNYQKQFLNNKDLWKKPESGLISEPPQVKIVPSTEKYWEVPGKPGEQPSSYIRPIDTKRQRIPVIYGKPEQNYEVDESVSVMSNGRVHGVQTNKIPFSHPPVDAKNDLNDNQKVGYVVEGRNYRKYRVEERTADGFIVGEYGVVSHDDGSLRGVRYTADDKPGASSQVGLTAVNDPGSSPSNTINTSDALIDEQNIDTHLGHVTPQKKLSVTPADLLPLPKVIPKKKKQGVRRRGKTAIITASPYLNELKEKQAMASTPPNRNTVKRKLSETVSSKSIKTRKRNTSNSSDSELSNIELCQDSSDNNSNFIGSPDSDNMDDVSEPFTLSQSKILVDDFVLVPMTDQKTGIEKTFVAQVTKIAMENETHVLYHVKFMRNYRQHLDIFVFPDIDDTSEIYKGDIAVKEINRAVCNHCKKNYELTTSTEKDIVDRLDYYKSKVVALQNENFQLKEVNVKLTEEVTKGRLKTISEKAQPLKDLLLFRTSHYLFKWKAISLLREKVSVFAYEFKFYVSFYSVIMISVVGANISNSNMALRIAPTSSSRILDIPCKVCGDNSSGKHYNIFACDGCAGFFKRSIRKNRQYVCKAKSSGTCIVDKTHRNQCRACRLLKCQEAGMNKDAVQHERGPRNSTLRRQQQQMVQLLNESTPKLLTTTGATSLDLSMPSSSSSPRFHPPLSLSPNTGYFNQPPVPFPRVSKICKTKVVEIYVVRFLQLPFGFHIPPPVVLSEAFNPSHICEAAARLLFFNVTWAKSVPTFTSLHIEDQLLLLEESWRELFILGAAQYLPPIELNLLIHSSNIVKANPENISTFEKEVNEFQSALSKVIQFRIDPHEFACLRAMLLFKTTHDNQRNHKIREFDKVSAVQENTQLMLNKYILTAYPSQPLRFGKLLLLLPILQTVKSSTIEELFFKNTIGNIPIVNIICNIYRTSLNDVL</sequence>
<dbReference type="PROSITE" id="PS51030">
    <property type="entry name" value="NUCLEAR_REC_DBD_2"/>
    <property type="match status" value="1"/>
</dbReference>
<feature type="compositionally biased region" description="Polar residues" evidence="11">
    <location>
        <begin position="93"/>
        <end position="120"/>
    </location>
</feature>
<dbReference type="SMART" id="SM00430">
    <property type="entry name" value="HOLI"/>
    <property type="match status" value="1"/>
</dbReference>
<dbReference type="SMART" id="SM00399">
    <property type="entry name" value="ZnF_C4"/>
    <property type="match status" value="1"/>
</dbReference>
<organism evidence="15 16">
    <name type="scientific">Aquatica leii</name>
    <dbReference type="NCBI Taxonomy" id="1421715"/>
    <lineage>
        <taxon>Eukaryota</taxon>
        <taxon>Metazoa</taxon>
        <taxon>Ecdysozoa</taxon>
        <taxon>Arthropoda</taxon>
        <taxon>Hexapoda</taxon>
        <taxon>Insecta</taxon>
        <taxon>Pterygota</taxon>
        <taxon>Neoptera</taxon>
        <taxon>Endopterygota</taxon>
        <taxon>Coleoptera</taxon>
        <taxon>Polyphaga</taxon>
        <taxon>Elateriformia</taxon>
        <taxon>Elateroidea</taxon>
        <taxon>Lampyridae</taxon>
        <taxon>Luciolinae</taxon>
        <taxon>Aquatica</taxon>
    </lineage>
</organism>
<comment type="subcellular location">
    <subcellularLocation>
        <location evidence="1">Nucleus</location>
    </subcellularLocation>
</comment>
<feature type="chain" id="PRO_5042835523" evidence="12">
    <location>
        <begin position="24"/>
        <end position="1281"/>
    </location>
</feature>
<dbReference type="PRINTS" id="PR00047">
    <property type="entry name" value="STROIDFINGER"/>
</dbReference>
<feature type="signal peptide" evidence="12">
    <location>
        <begin position="1"/>
        <end position="23"/>
    </location>
</feature>
<evidence type="ECO:0000256" key="12">
    <source>
        <dbReference type="SAM" id="SignalP"/>
    </source>
</evidence>
<dbReference type="SUPFAM" id="SSF48508">
    <property type="entry name" value="Nuclear receptor ligand-binding domain"/>
    <property type="match status" value="1"/>
</dbReference>
<dbReference type="InterPro" id="IPR000618">
    <property type="entry name" value="Insect_cuticle"/>
</dbReference>
<evidence type="ECO:0000256" key="4">
    <source>
        <dbReference type="ARBA" id="ARBA00022833"/>
    </source>
</evidence>
<dbReference type="GO" id="GO:0032502">
    <property type="term" value="P:developmental process"/>
    <property type="evidence" value="ECO:0007669"/>
    <property type="project" value="UniProtKB-ARBA"/>
</dbReference>
<dbReference type="SUPFAM" id="SSF57716">
    <property type="entry name" value="Glucocorticoid receptor-like (DNA-binding domain)"/>
    <property type="match status" value="1"/>
</dbReference>
<dbReference type="Pfam" id="PF00105">
    <property type="entry name" value="zf-C4"/>
    <property type="match status" value="1"/>
</dbReference>
<dbReference type="GO" id="GO:0005634">
    <property type="term" value="C:nucleus"/>
    <property type="evidence" value="ECO:0007669"/>
    <property type="project" value="UniProtKB-SubCell"/>
</dbReference>
<evidence type="ECO:0000313" key="16">
    <source>
        <dbReference type="Proteomes" id="UP001353858"/>
    </source>
</evidence>
<dbReference type="GO" id="GO:0003700">
    <property type="term" value="F:DNA-binding transcription factor activity"/>
    <property type="evidence" value="ECO:0007669"/>
    <property type="project" value="InterPro"/>
</dbReference>
<accession>A0AAN7SID2</accession>
<evidence type="ECO:0000256" key="7">
    <source>
        <dbReference type="ARBA" id="ARBA00023163"/>
    </source>
</evidence>
<dbReference type="Gene3D" id="3.30.50.10">
    <property type="entry name" value="Erythroid Transcription Factor GATA-1, subunit A"/>
    <property type="match status" value="1"/>
</dbReference>
<dbReference type="GO" id="GO:0008270">
    <property type="term" value="F:zinc ion binding"/>
    <property type="evidence" value="ECO:0007669"/>
    <property type="project" value="UniProtKB-KW"/>
</dbReference>
<evidence type="ECO:0000256" key="3">
    <source>
        <dbReference type="ARBA" id="ARBA00022771"/>
    </source>
</evidence>
<dbReference type="PRINTS" id="PR00398">
    <property type="entry name" value="STRDHORMONER"/>
</dbReference>
<dbReference type="Proteomes" id="UP001353858">
    <property type="component" value="Unassembled WGS sequence"/>
</dbReference>
<dbReference type="InterPro" id="IPR001628">
    <property type="entry name" value="Znf_hrmn_rcpt"/>
</dbReference>
<dbReference type="PROSITE" id="PS51843">
    <property type="entry name" value="NR_LBD"/>
    <property type="match status" value="1"/>
</dbReference>
<keyword evidence="4" id="KW-0862">Zinc</keyword>
<proteinExistence type="predicted"/>
<dbReference type="GO" id="GO:0000122">
    <property type="term" value="P:negative regulation of transcription by RNA polymerase II"/>
    <property type="evidence" value="ECO:0007669"/>
    <property type="project" value="UniProtKB-ARBA"/>
</dbReference>
<dbReference type="PROSITE" id="PS51155">
    <property type="entry name" value="CHIT_BIND_RR_2"/>
    <property type="match status" value="1"/>
</dbReference>
<dbReference type="Pfam" id="PF00104">
    <property type="entry name" value="Hormone_recep"/>
    <property type="match status" value="1"/>
</dbReference>
<reference evidence="16" key="1">
    <citation type="submission" date="2023-01" db="EMBL/GenBank/DDBJ databases">
        <title>Key to firefly adult light organ development and bioluminescence: homeobox transcription factors regulate luciferase expression and transportation to peroxisome.</title>
        <authorList>
            <person name="Fu X."/>
        </authorList>
    </citation>
    <scope>NUCLEOTIDE SEQUENCE [LARGE SCALE GENOMIC DNA]</scope>
</reference>
<keyword evidence="7" id="KW-0804">Transcription</keyword>
<evidence type="ECO:0000259" key="14">
    <source>
        <dbReference type="PROSITE" id="PS51843"/>
    </source>
</evidence>
<feature type="domain" description="NR LBD" evidence="14">
    <location>
        <begin position="994"/>
        <end position="1276"/>
    </location>
</feature>
<feature type="region of interest" description="Disordered" evidence="11">
    <location>
        <begin position="85"/>
        <end position="120"/>
    </location>
</feature>
<dbReference type="InterPro" id="IPR050274">
    <property type="entry name" value="Nuclear_hormone_rcpt_NR2"/>
</dbReference>
<keyword evidence="12" id="KW-0732">Signal</keyword>
<dbReference type="InterPro" id="IPR000536">
    <property type="entry name" value="Nucl_hrmn_rcpt_lig-bd"/>
</dbReference>
<evidence type="ECO:0000256" key="2">
    <source>
        <dbReference type="ARBA" id="ARBA00022723"/>
    </source>
</evidence>
<name>A0AAN7SID2_9COLE</name>
<dbReference type="InterPro" id="IPR001723">
    <property type="entry name" value="Nuclear_hrmn_rcpt"/>
</dbReference>
<dbReference type="GO" id="GO:0042302">
    <property type="term" value="F:structural constituent of cuticle"/>
    <property type="evidence" value="ECO:0007669"/>
    <property type="project" value="UniProtKB-UniRule"/>
</dbReference>